<dbReference type="OMA" id="SHWRDGM"/>
<dbReference type="SUPFAM" id="SSF101478">
    <property type="entry name" value="ADP-ribosylglycohydrolase"/>
    <property type="match status" value="1"/>
</dbReference>
<dbReference type="Pfam" id="PF03747">
    <property type="entry name" value="ADP_ribosyl_GH"/>
    <property type="match status" value="1"/>
</dbReference>
<feature type="binding site" evidence="1">
    <location>
        <position position="82"/>
    </location>
    <ligand>
        <name>Mg(2+)</name>
        <dbReference type="ChEBI" id="CHEBI:18420"/>
        <label>1</label>
    </ligand>
</feature>
<keyword evidence="1" id="KW-0479">Metal-binding</keyword>
<dbReference type="OrthoDB" id="2021138at2759"/>
<dbReference type="eggNOG" id="ENOG502QV13">
    <property type="taxonomic scope" value="Eukaryota"/>
</dbReference>
<evidence type="ECO:0000313" key="2">
    <source>
        <dbReference type="EMBL" id="CCX11979.1"/>
    </source>
</evidence>
<reference evidence="2 3" key="1">
    <citation type="journal article" date="2013" name="PLoS Genet.">
        <title>The genome and development-dependent transcriptomes of Pyronema confluens: a window into fungal evolution.</title>
        <authorList>
            <person name="Traeger S."/>
            <person name="Altegoer F."/>
            <person name="Freitag M."/>
            <person name="Gabaldon T."/>
            <person name="Kempken F."/>
            <person name="Kumar A."/>
            <person name="Marcet-Houben M."/>
            <person name="Poggeler S."/>
            <person name="Stajich J.E."/>
            <person name="Nowrousian M."/>
        </authorList>
    </citation>
    <scope>NUCLEOTIDE SEQUENCE [LARGE SCALE GENOMIC DNA]</scope>
    <source>
        <strain evidence="3">CBS 100304</strain>
        <tissue evidence="2">Vegetative mycelium</tissue>
    </source>
</reference>
<feature type="binding site" evidence="1">
    <location>
        <position position="332"/>
    </location>
    <ligand>
        <name>Mg(2+)</name>
        <dbReference type="ChEBI" id="CHEBI:18420"/>
        <label>1</label>
    </ligand>
</feature>
<feature type="binding site" evidence="1">
    <location>
        <position position="329"/>
    </location>
    <ligand>
        <name>Mg(2+)</name>
        <dbReference type="ChEBI" id="CHEBI:18420"/>
        <label>1</label>
    </ligand>
</feature>
<dbReference type="Proteomes" id="UP000018144">
    <property type="component" value="Unassembled WGS sequence"/>
</dbReference>
<evidence type="ECO:0000256" key="1">
    <source>
        <dbReference type="PIRSR" id="PIRSR605502-1"/>
    </source>
</evidence>
<dbReference type="PANTHER" id="PTHR16222">
    <property type="entry name" value="ADP-RIBOSYLGLYCOHYDROLASE"/>
    <property type="match status" value="1"/>
</dbReference>
<accession>U4LI34</accession>
<sequence>MDSPLSYLDLHPFVRATVIDKILGLVIGSAIGDAVGLYTEFLPASKSRQLYSANPISLIPPATPFHSDSHRDKFTPGSWTDDTDHALLLLLSYLHHGRLDPRDFAARLKTWCDGQGLRVLNRPPLGLGRTVKTVVDHPLFTDTSEEAAKDRWEKTGRNNAANGSLMRIHPIGVIAIGMGSMEEAWEHAMANGMVTHWDPRCVVCCCIQVGLLRAILRGDITDESDVNRILEGAFTWVSSRGEINPELWKSPDGEQIPLDYSEFRKYMYAEGYHTLQLDDSRTMGYVYKCLGSALLLLRTVIRDKPFTGVYSDLNGFYKHIESLFQEGGDADTNCCVAGALLGAWYGYGALPSQWRDGLVHKEWLMEKTTNLMITMGVMDGLYDGKHDEDTAMDGGRGWLSKEEMDKVERDLVKMLLGKVRDRDQEAKAKERERRRGGSTVWGRVLGL</sequence>
<feature type="binding site" evidence="1">
    <location>
        <position position="80"/>
    </location>
    <ligand>
        <name>Mg(2+)</name>
        <dbReference type="ChEBI" id="CHEBI:18420"/>
        <label>1</label>
    </ligand>
</feature>
<gene>
    <name evidence="2" type="ORF">PCON_11573</name>
</gene>
<keyword evidence="1" id="KW-0460">Magnesium</keyword>
<dbReference type="GO" id="GO:0046872">
    <property type="term" value="F:metal ion binding"/>
    <property type="evidence" value="ECO:0007669"/>
    <property type="project" value="UniProtKB-KW"/>
</dbReference>
<feature type="binding site" evidence="1">
    <location>
        <position position="331"/>
    </location>
    <ligand>
        <name>Mg(2+)</name>
        <dbReference type="ChEBI" id="CHEBI:18420"/>
        <label>1</label>
    </ligand>
</feature>
<proteinExistence type="predicted"/>
<name>U4LI34_PYROM</name>
<organism evidence="2 3">
    <name type="scientific">Pyronema omphalodes (strain CBS 100304)</name>
    <name type="common">Pyronema confluens</name>
    <dbReference type="NCBI Taxonomy" id="1076935"/>
    <lineage>
        <taxon>Eukaryota</taxon>
        <taxon>Fungi</taxon>
        <taxon>Dikarya</taxon>
        <taxon>Ascomycota</taxon>
        <taxon>Pezizomycotina</taxon>
        <taxon>Pezizomycetes</taxon>
        <taxon>Pezizales</taxon>
        <taxon>Pyronemataceae</taxon>
        <taxon>Pyronema</taxon>
    </lineage>
</organism>
<dbReference type="InterPro" id="IPR005502">
    <property type="entry name" value="Ribosyl_crysJ1"/>
</dbReference>
<dbReference type="EMBL" id="HF935661">
    <property type="protein sequence ID" value="CCX11979.1"/>
    <property type="molecule type" value="Genomic_DNA"/>
</dbReference>
<evidence type="ECO:0008006" key="4">
    <source>
        <dbReference type="Google" id="ProtNLM"/>
    </source>
</evidence>
<evidence type="ECO:0000313" key="3">
    <source>
        <dbReference type="Proteomes" id="UP000018144"/>
    </source>
</evidence>
<dbReference type="InterPro" id="IPR050792">
    <property type="entry name" value="ADP-ribosylglycohydrolase"/>
</dbReference>
<dbReference type="Gene3D" id="1.10.4080.10">
    <property type="entry name" value="ADP-ribosylation/Crystallin J1"/>
    <property type="match status" value="1"/>
</dbReference>
<comment type="cofactor">
    <cofactor evidence="1">
        <name>Mg(2+)</name>
        <dbReference type="ChEBI" id="CHEBI:18420"/>
    </cofactor>
    <text evidence="1">Binds 2 magnesium ions per subunit.</text>
</comment>
<keyword evidence="3" id="KW-1185">Reference proteome</keyword>
<dbReference type="AlphaFoldDB" id="U4LI34"/>
<dbReference type="PANTHER" id="PTHR16222:SF28">
    <property type="entry name" value="ADP-RIBOSYLGLYCOHYDROLASE"/>
    <property type="match status" value="1"/>
</dbReference>
<feature type="binding site" evidence="1">
    <location>
        <position position="81"/>
    </location>
    <ligand>
        <name>Mg(2+)</name>
        <dbReference type="ChEBI" id="CHEBI:18420"/>
        <label>1</label>
    </ligand>
</feature>
<dbReference type="InterPro" id="IPR036705">
    <property type="entry name" value="Ribosyl_crysJ1_sf"/>
</dbReference>
<dbReference type="STRING" id="1076935.U4LI34"/>
<protein>
    <recommendedName>
        <fullName evidence="4">ADP-ribosylglycohydrolase</fullName>
    </recommendedName>
</protein>